<accession>A0ABT5ZRD8</accession>
<dbReference type="Proteomes" id="UP001216579">
    <property type="component" value="Unassembled WGS sequence"/>
</dbReference>
<protein>
    <recommendedName>
        <fullName evidence="3">RNA polymerase sigma factor 70 region 4 type 2 domain-containing protein</fullName>
    </recommendedName>
</protein>
<reference evidence="1 2" key="1">
    <citation type="submission" date="2023-03" db="EMBL/GenBank/DDBJ databases">
        <title>Draft genome sequence of Streptomyces sp. RB6PN23 isolated from peat swamp forest in Thailand.</title>
        <authorList>
            <person name="Klaysubun C."/>
            <person name="Duangmal K."/>
        </authorList>
    </citation>
    <scope>NUCLEOTIDE SEQUENCE [LARGE SCALE GENOMIC DNA]</scope>
    <source>
        <strain evidence="1 2">RB6PN23</strain>
    </source>
</reference>
<proteinExistence type="predicted"/>
<sequence length="72" mass="7283">MADTVVLHARIGLPMSEAAALMGLSLGNVGALFTGACRKLADGNRLVQALCHEGLPLPTTSVGSPVPTTIAQ</sequence>
<evidence type="ECO:0000313" key="1">
    <source>
        <dbReference type="EMBL" id="MDF3292383.1"/>
    </source>
</evidence>
<dbReference type="EMBL" id="JARJBC010000017">
    <property type="protein sequence ID" value="MDF3292383.1"/>
    <property type="molecule type" value="Genomic_DNA"/>
</dbReference>
<evidence type="ECO:0008006" key="3">
    <source>
        <dbReference type="Google" id="ProtNLM"/>
    </source>
</evidence>
<keyword evidence="2" id="KW-1185">Reference proteome</keyword>
<name>A0ABT5ZRD8_9ACTN</name>
<dbReference type="RefSeq" id="WP_276095449.1">
    <property type="nucleotide sequence ID" value="NZ_JARJBC010000017.1"/>
</dbReference>
<organism evidence="1 2">
    <name type="scientific">Streptomyces silvisoli</name>
    <dbReference type="NCBI Taxonomy" id="3034235"/>
    <lineage>
        <taxon>Bacteria</taxon>
        <taxon>Bacillati</taxon>
        <taxon>Actinomycetota</taxon>
        <taxon>Actinomycetes</taxon>
        <taxon>Kitasatosporales</taxon>
        <taxon>Streptomycetaceae</taxon>
        <taxon>Streptomyces</taxon>
    </lineage>
</organism>
<evidence type="ECO:0000313" key="2">
    <source>
        <dbReference type="Proteomes" id="UP001216579"/>
    </source>
</evidence>
<comment type="caution">
    <text evidence="1">The sequence shown here is derived from an EMBL/GenBank/DDBJ whole genome shotgun (WGS) entry which is preliminary data.</text>
</comment>
<gene>
    <name evidence="1" type="ORF">P3G67_24740</name>
</gene>